<proteinExistence type="predicted"/>
<feature type="transmembrane region" description="Helical" evidence="1">
    <location>
        <begin position="7"/>
        <end position="26"/>
    </location>
</feature>
<evidence type="ECO:0000313" key="3">
    <source>
        <dbReference type="Proteomes" id="UP000325218"/>
    </source>
</evidence>
<keyword evidence="1" id="KW-0812">Transmembrane</keyword>
<dbReference type="AlphaFoldDB" id="A0A5D0CK32"/>
<evidence type="ECO:0000313" key="2">
    <source>
        <dbReference type="EMBL" id="TYA10286.1"/>
    </source>
</evidence>
<name>A0A5D0CK32_9BACL</name>
<evidence type="ECO:0008006" key="4">
    <source>
        <dbReference type="Google" id="ProtNLM"/>
    </source>
</evidence>
<dbReference type="Proteomes" id="UP000325218">
    <property type="component" value="Unassembled WGS sequence"/>
</dbReference>
<accession>A0A5D0CK32</accession>
<sequence length="191" mass="21873">MRKRRLFIGFILLAVVSIVIGLILYIRPTDQLDLRYSEISWKDKLFAMAETRRAELTLSERELNQLAKKALTDYLEKNDLPVTVTGAEFQLNGDRLEARIHVSWGGLEAGFRAGYRMEYSAGQLTLTPEFLRARRLELSPGTFGLKPITVQLDAALPDVVKIKAVDFQEHSLKMRFALDWIELAGYLETWL</sequence>
<keyword evidence="3" id="KW-1185">Reference proteome</keyword>
<evidence type="ECO:0000256" key="1">
    <source>
        <dbReference type="SAM" id="Phobius"/>
    </source>
</evidence>
<keyword evidence="1" id="KW-1133">Transmembrane helix</keyword>
<dbReference type="EMBL" id="VSDO01000006">
    <property type="protein sequence ID" value="TYA10286.1"/>
    <property type="molecule type" value="Genomic_DNA"/>
</dbReference>
<protein>
    <recommendedName>
        <fullName evidence="4">DUF2140 family protein</fullName>
    </recommendedName>
</protein>
<reference evidence="2 3" key="1">
    <citation type="submission" date="2019-08" db="EMBL/GenBank/DDBJ databases">
        <title>Genome sequencing of Paenibacillus faecis DSM 23593(T).</title>
        <authorList>
            <person name="Kook J.-K."/>
            <person name="Park S.-N."/>
            <person name="Lim Y.K."/>
        </authorList>
    </citation>
    <scope>NUCLEOTIDE SEQUENCE [LARGE SCALE GENOMIC DNA]</scope>
    <source>
        <strain evidence="2 3">DSM 23593</strain>
    </source>
</reference>
<organism evidence="2 3">
    <name type="scientific">Paenibacillus faecis</name>
    <dbReference type="NCBI Taxonomy" id="862114"/>
    <lineage>
        <taxon>Bacteria</taxon>
        <taxon>Bacillati</taxon>
        <taxon>Bacillota</taxon>
        <taxon>Bacilli</taxon>
        <taxon>Bacillales</taxon>
        <taxon>Paenibacillaceae</taxon>
        <taxon>Paenibacillus</taxon>
    </lineage>
</organism>
<dbReference type="OrthoDB" id="2664080at2"/>
<keyword evidence="1" id="KW-0472">Membrane</keyword>
<gene>
    <name evidence="2" type="ORF">FRY98_27285</name>
</gene>
<comment type="caution">
    <text evidence="2">The sequence shown here is derived from an EMBL/GenBank/DDBJ whole genome shotgun (WGS) entry which is preliminary data.</text>
</comment>
<dbReference type="RefSeq" id="WP_148457854.1">
    <property type="nucleotide sequence ID" value="NZ_VSDO01000006.1"/>
</dbReference>